<sequence>MPGAETPKIAILMAVYEPRLDWLREQLLSLEEQTYPNIKLYIRDDCSPAVPIEAIQACVSESIRSFSWELWRNEKNLGSTGTFERLTAEAEGAYFAYCDQDDIWLPEKLSLLQKEIERERAKLVCSDMYVIDRQGRRTADSITQVYKRFRFYSGEGLAEKLLIRNFVAGCTMLIRADTARAALPFCPYMIHDHYLALKAAMCGKIASLPRPTISHRIHGENQTGSMQGITDKRSYYDKQILQHVKRLIWLRENIDGALNFAAVIDQAVIWTRARSDYFSGKWKSWWEIWKYRHFSVVTSLFELIFARMPEFIFMFLIRLRQKRIL</sequence>
<evidence type="ECO:0000259" key="2">
    <source>
        <dbReference type="Pfam" id="PF00535"/>
    </source>
</evidence>
<name>B0PBK7_9FIRM</name>
<organism evidence="3 4">
    <name type="scientific">Anaerotruncus colihominis DSM 17241</name>
    <dbReference type="NCBI Taxonomy" id="445972"/>
    <lineage>
        <taxon>Bacteria</taxon>
        <taxon>Bacillati</taxon>
        <taxon>Bacillota</taxon>
        <taxon>Clostridia</taxon>
        <taxon>Eubacteriales</taxon>
        <taxon>Oscillospiraceae</taxon>
        <taxon>Anaerotruncus</taxon>
    </lineage>
</organism>
<dbReference type="SUPFAM" id="SSF53448">
    <property type="entry name" value="Nucleotide-diphospho-sugar transferases"/>
    <property type="match status" value="1"/>
</dbReference>
<evidence type="ECO:0000256" key="1">
    <source>
        <dbReference type="ARBA" id="ARBA00006739"/>
    </source>
</evidence>
<reference evidence="3" key="2">
    <citation type="submission" date="2013-09" db="EMBL/GenBank/DDBJ databases">
        <title>Draft genome sequence of Anaerotruncus colihominis(DSM 17241).</title>
        <authorList>
            <person name="Sudarsanam P."/>
            <person name="Ley R."/>
            <person name="Guruge J."/>
            <person name="Turnbaugh P.J."/>
            <person name="Mahowald M."/>
            <person name="Liep D."/>
            <person name="Gordon J."/>
        </authorList>
    </citation>
    <scope>NUCLEOTIDE SEQUENCE</scope>
    <source>
        <strain evidence="3">DSM 17241</strain>
    </source>
</reference>
<dbReference type="Gene3D" id="3.90.550.10">
    <property type="entry name" value="Spore Coat Polysaccharide Biosynthesis Protein SpsA, Chain A"/>
    <property type="match status" value="1"/>
</dbReference>
<dbReference type="EC" id="2.4.-.-" evidence="3"/>
<dbReference type="PANTHER" id="PTHR43685">
    <property type="entry name" value="GLYCOSYLTRANSFERASE"/>
    <property type="match status" value="1"/>
</dbReference>
<dbReference type="Pfam" id="PF00535">
    <property type="entry name" value="Glycos_transf_2"/>
    <property type="match status" value="1"/>
</dbReference>
<dbReference type="InterPro" id="IPR050834">
    <property type="entry name" value="Glycosyltransf_2"/>
</dbReference>
<reference evidence="3" key="1">
    <citation type="submission" date="2007-11" db="EMBL/GenBank/DDBJ databases">
        <authorList>
            <person name="Fulton L."/>
            <person name="Clifton S."/>
            <person name="Fulton B."/>
            <person name="Xu J."/>
            <person name="Minx P."/>
            <person name="Pepin K.H."/>
            <person name="Johnson M."/>
            <person name="Thiruvilangam P."/>
            <person name="Bhonagiri V."/>
            <person name="Nash W.E."/>
            <person name="Mardis E.R."/>
            <person name="Wilson R.K."/>
        </authorList>
    </citation>
    <scope>NUCLEOTIDE SEQUENCE [LARGE SCALE GENOMIC DNA]</scope>
    <source>
        <strain evidence="3">DSM 17241</strain>
    </source>
</reference>
<dbReference type="PANTHER" id="PTHR43685:SF11">
    <property type="entry name" value="GLYCOSYLTRANSFERASE TAGX-RELATED"/>
    <property type="match status" value="1"/>
</dbReference>
<comment type="caution">
    <text evidence="3">The sequence shown here is derived from an EMBL/GenBank/DDBJ whole genome shotgun (WGS) entry which is preliminary data.</text>
</comment>
<protein>
    <submittedName>
        <fullName evidence="3">Glycosyltransferase, group 2 family protein</fullName>
        <ecNumber evidence="3">2.4.-.-</ecNumber>
    </submittedName>
</protein>
<dbReference type="InterPro" id="IPR001173">
    <property type="entry name" value="Glyco_trans_2-like"/>
</dbReference>
<evidence type="ECO:0000313" key="4">
    <source>
        <dbReference type="Proteomes" id="UP000003803"/>
    </source>
</evidence>
<gene>
    <name evidence="3" type="ORF">ANACOL_02163</name>
</gene>
<accession>B0PBK7</accession>
<dbReference type="eggNOG" id="COG0463">
    <property type="taxonomic scope" value="Bacteria"/>
</dbReference>
<dbReference type="GO" id="GO:0016757">
    <property type="term" value="F:glycosyltransferase activity"/>
    <property type="evidence" value="ECO:0007669"/>
    <property type="project" value="UniProtKB-KW"/>
</dbReference>
<evidence type="ECO:0000313" key="3">
    <source>
        <dbReference type="EMBL" id="EDS10982.1"/>
    </source>
</evidence>
<keyword evidence="4" id="KW-1185">Reference proteome</keyword>
<keyword evidence="3" id="KW-0808">Transferase</keyword>
<feature type="domain" description="Glycosyltransferase 2-like" evidence="2">
    <location>
        <begin position="12"/>
        <end position="176"/>
    </location>
</feature>
<dbReference type="CAZy" id="GT2">
    <property type="family name" value="Glycosyltransferase Family 2"/>
</dbReference>
<dbReference type="HOGENOM" id="CLU_025996_2_1_9"/>
<dbReference type="EMBL" id="ABGD02000018">
    <property type="protein sequence ID" value="EDS10982.1"/>
    <property type="molecule type" value="Genomic_DNA"/>
</dbReference>
<dbReference type="Proteomes" id="UP000003803">
    <property type="component" value="Unassembled WGS sequence"/>
</dbReference>
<dbReference type="AlphaFoldDB" id="B0PBK7"/>
<comment type="similarity">
    <text evidence="1">Belongs to the glycosyltransferase 2 family.</text>
</comment>
<keyword evidence="3" id="KW-0328">Glycosyltransferase</keyword>
<proteinExistence type="inferred from homology"/>
<dbReference type="InterPro" id="IPR029044">
    <property type="entry name" value="Nucleotide-diphossugar_trans"/>
</dbReference>